<feature type="compositionally biased region" description="Polar residues" evidence="16">
    <location>
        <begin position="522"/>
        <end position="536"/>
    </location>
</feature>
<feature type="transmembrane region" description="Helical" evidence="17">
    <location>
        <begin position="201"/>
        <end position="219"/>
    </location>
</feature>
<keyword evidence="12 17" id="KW-0472">Membrane</keyword>
<dbReference type="GO" id="GO:0000444">
    <property type="term" value="C:MIS12/MIND type complex"/>
    <property type="evidence" value="ECO:0007669"/>
    <property type="project" value="InterPro"/>
</dbReference>
<dbReference type="CDD" id="cd08760">
    <property type="entry name" value="Cyt_b561_FRRS1_like"/>
    <property type="match status" value="1"/>
</dbReference>
<dbReference type="GO" id="GO:0016020">
    <property type="term" value="C:membrane"/>
    <property type="evidence" value="ECO:0007669"/>
    <property type="project" value="UniProtKB-SubCell"/>
</dbReference>
<dbReference type="GeneID" id="54348249"/>
<feature type="transmembrane region" description="Helical" evidence="17">
    <location>
        <begin position="175"/>
        <end position="195"/>
    </location>
</feature>
<dbReference type="Proteomes" id="UP000800082">
    <property type="component" value="Unassembled WGS sequence"/>
</dbReference>
<feature type="compositionally biased region" description="Low complexity" evidence="16">
    <location>
        <begin position="592"/>
        <end position="612"/>
    </location>
</feature>
<feature type="compositionally biased region" description="Pro residues" evidence="16">
    <location>
        <begin position="717"/>
        <end position="729"/>
    </location>
</feature>
<evidence type="ECO:0000256" key="15">
    <source>
        <dbReference type="ARBA" id="ARBA00023328"/>
    </source>
</evidence>
<accession>A0A6A5S367</accession>
<dbReference type="InterPro" id="IPR007128">
    <property type="entry name" value="PMF1/Nnf1"/>
</dbReference>
<organism evidence="19 20">
    <name type="scientific">Didymella exigua CBS 183.55</name>
    <dbReference type="NCBI Taxonomy" id="1150837"/>
    <lineage>
        <taxon>Eukaryota</taxon>
        <taxon>Fungi</taxon>
        <taxon>Dikarya</taxon>
        <taxon>Ascomycota</taxon>
        <taxon>Pezizomycotina</taxon>
        <taxon>Dothideomycetes</taxon>
        <taxon>Pleosporomycetidae</taxon>
        <taxon>Pleosporales</taxon>
        <taxon>Pleosporineae</taxon>
        <taxon>Didymellaceae</taxon>
        <taxon>Didymella</taxon>
    </lineage>
</organism>
<dbReference type="PROSITE" id="PS50939">
    <property type="entry name" value="CYTOCHROME_B561"/>
    <property type="match status" value="1"/>
</dbReference>
<keyword evidence="9" id="KW-0995">Kinetochore</keyword>
<keyword evidence="4" id="KW-0813">Transport</keyword>
<feature type="region of interest" description="Disordered" evidence="16">
    <location>
        <begin position="353"/>
        <end position="454"/>
    </location>
</feature>
<evidence type="ECO:0000256" key="6">
    <source>
        <dbReference type="ARBA" id="ARBA00022618"/>
    </source>
</evidence>
<evidence type="ECO:0000256" key="5">
    <source>
        <dbReference type="ARBA" id="ARBA00022454"/>
    </source>
</evidence>
<dbReference type="SMART" id="SM00665">
    <property type="entry name" value="B561"/>
    <property type="match status" value="1"/>
</dbReference>
<evidence type="ECO:0000256" key="8">
    <source>
        <dbReference type="ARBA" id="ARBA00022776"/>
    </source>
</evidence>
<name>A0A6A5S367_9PLEO</name>
<evidence type="ECO:0000256" key="17">
    <source>
        <dbReference type="SAM" id="Phobius"/>
    </source>
</evidence>
<dbReference type="PANTHER" id="PTHR15459">
    <property type="entry name" value="POLYAMINE-MODULATED FACTOR 1"/>
    <property type="match status" value="1"/>
</dbReference>
<dbReference type="RefSeq" id="XP_033454318.1">
    <property type="nucleotide sequence ID" value="XM_033590581.1"/>
</dbReference>
<keyword evidence="13" id="KW-0539">Nucleus</keyword>
<feature type="transmembrane region" description="Helical" evidence="17">
    <location>
        <begin position="102"/>
        <end position="123"/>
    </location>
</feature>
<evidence type="ECO:0000256" key="4">
    <source>
        <dbReference type="ARBA" id="ARBA00022448"/>
    </source>
</evidence>
<evidence type="ECO:0000256" key="16">
    <source>
        <dbReference type="SAM" id="MobiDB-lite"/>
    </source>
</evidence>
<keyword evidence="5" id="KW-0158">Chromosome</keyword>
<feature type="domain" description="Cytochrome b561" evidence="18">
    <location>
        <begin position="32"/>
        <end position="226"/>
    </location>
</feature>
<feature type="compositionally biased region" description="Low complexity" evidence="16">
    <location>
        <begin position="688"/>
        <end position="700"/>
    </location>
</feature>
<evidence type="ECO:0000313" key="19">
    <source>
        <dbReference type="EMBL" id="KAF1934070.1"/>
    </source>
</evidence>
<evidence type="ECO:0000256" key="14">
    <source>
        <dbReference type="ARBA" id="ARBA00023306"/>
    </source>
</evidence>
<dbReference type="InterPro" id="IPR006593">
    <property type="entry name" value="Cyt_b561/ferric_Rdtase_TM"/>
</dbReference>
<dbReference type="GO" id="GO:0005634">
    <property type="term" value="C:nucleus"/>
    <property type="evidence" value="ECO:0007669"/>
    <property type="project" value="UniProtKB-SubCell"/>
</dbReference>
<keyword evidence="14" id="KW-0131">Cell cycle</keyword>
<dbReference type="GO" id="GO:0051301">
    <property type="term" value="P:cell division"/>
    <property type="evidence" value="ECO:0007669"/>
    <property type="project" value="UniProtKB-KW"/>
</dbReference>
<comment type="subcellular location">
    <subcellularLocation>
        <location evidence="3">Chromosome</location>
        <location evidence="3">Centromere</location>
        <location evidence="3">Kinetochore</location>
    </subcellularLocation>
    <subcellularLocation>
        <location evidence="2">Membrane</location>
    </subcellularLocation>
    <subcellularLocation>
        <location evidence="1">Nucleus</location>
    </subcellularLocation>
</comment>
<evidence type="ECO:0000256" key="3">
    <source>
        <dbReference type="ARBA" id="ARBA00004629"/>
    </source>
</evidence>
<feature type="transmembrane region" description="Helical" evidence="17">
    <location>
        <begin position="135"/>
        <end position="154"/>
    </location>
</feature>
<dbReference type="AlphaFoldDB" id="A0A6A5S367"/>
<dbReference type="Gene3D" id="1.20.120.1770">
    <property type="match status" value="1"/>
</dbReference>
<dbReference type="PANTHER" id="PTHR15459:SF2">
    <property type="entry name" value="CYTOCHROME B561 DOMAIN-CONTAINING PROTEIN"/>
    <property type="match status" value="1"/>
</dbReference>
<evidence type="ECO:0000256" key="13">
    <source>
        <dbReference type="ARBA" id="ARBA00023242"/>
    </source>
</evidence>
<keyword evidence="8" id="KW-0498">Mitosis</keyword>
<feature type="compositionally biased region" description="Basic and acidic residues" evidence="16">
    <location>
        <begin position="678"/>
        <end position="687"/>
    </location>
</feature>
<feature type="compositionally biased region" description="Basic residues" evidence="16">
    <location>
        <begin position="274"/>
        <end position="284"/>
    </location>
</feature>
<reference evidence="19" key="1">
    <citation type="journal article" date="2020" name="Stud. Mycol.">
        <title>101 Dothideomycetes genomes: a test case for predicting lifestyles and emergence of pathogens.</title>
        <authorList>
            <person name="Haridas S."/>
            <person name="Albert R."/>
            <person name="Binder M."/>
            <person name="Bloem J."/>
            <person name="Labutti K."/>
            <person name="Salamov A."/>
            <person name="Andreopoulos B."/>
            <person name="Baker S."/>
            <person name="Barry K."/>
            <person name="Bills G."/>
            <person name="Bluhm B."/>
            <person name="Cannon C."/>
            <person name="Castanera R."/>
            <person name="Culley D."/>
            <person name="Daum C."/>
            <person name="Ezra D."/>
            <person name="Gonzalez J."/>
            <person name="Henrissat B."/>
            <person name="Kuo A."/>
            <person name="Liang C."/>
            <person name="Lipzen A."/>
            <person name="Lutzoni F."/>
            <person name="Magnuson J."/>
            <person name="Mondo S."/>
            <person name="Nolan M."/>
            <person name="Ohm R."/>
            <person name="Pangilinan J."/>
            <person name="Park H.-J."/>
            <person name="Ramirez L."/>
            <person name="Alfaro M."/>
            <person name="Sun H."/>
            <person name="Tritt A."/>
            <person name="Yoshinaga Y."/>
            <person name="Zwiers L.-H."/>
            <person name="Turgeon B."/>
            <person name="Goodwin S."/>
            <person name="Spatafora J."/>
            <person name="Crous P."/>
            <person name="Grigoriev I."/>
        </authorList>
    </citation>
    <scope>NUCLEOTIDE SEQUENCE</scope>
    <source>
        <strain evidence="19">CBS 183.55</strain>
    </source>
</reference>
<feature type="region of interest" description="Disordered" evidence="16">
    <location>
        <begin position="271"/>
        <end position="307"/>
    </location>
</feature>
<feature type="compositionally biased region" description="Basic and acidic residues" evidence="16">
    <location>
        <begin position="398"/>
        <end position="408"/>
    </location>
</feature>
<keyword evidence="20" id="KW-1185">Reference proteome</keyword>
<feature type="region of interest" description="Disordered" evidence="16">
    <location>
        <begin position="497"/>
        <end position="801"/>
    </location>
</feature>
<feature type="compositionally biased region" description="Basic and acidic residues" evidence="16">
    <location>
        <begin position="440"/>
        <end position="453"/>
    </location>
</feature>
<keyword evidence="7 17" id="KW-0812">Transmembrane</keyword>
<dbReference type="EMBL" id="ML978956">
    <property type="protein sequence ID" value="KAF1934070.1"/>
    <property type="molecule type" value="Genomic_DNA"/>
</dbReference>
<dbReference type="OrthoDB" id="19261at2759"/>
<dbReference type="Pfam" id="PF03188">
    <property type="entry name" value="Cytochrom_B561"/>
    <property type="match status" value="1"/>
</dbReference>
<feature type="transmembrane region" description="Helical" evidence="17">
    <location>
        <begin position="65"/>
        <end position="90"/>
    </location>
</feature>
<proteinExistence type="predicted"/>
<keyword evidence="11 17" id="KW-1133">Transmembrane helix</keyword>
<gene>
    <name evidence="19" type="ORF">M421DRAFT_415118</name>
</gene>
<dbReference type="GO" id="GO:0007059">
    <property type="term" value="P:chromosome segregation"/>
    <property type="evidence" value="ECO:0007669"/>
    <property type="project" value="TreeGrafter"/>
</dbReference>
<sequence>MSDQGLSPPGSSVYSSDSMYVGDGTWDSERNTFLLPNLMGINFDTMRYNGMGNRFRNMAGYKPLVTAHGVLAAITFLFVVPGAVFMARFYHRNPRLALRVHIWLQIVTLLLATALIVLGFQAVGLERSLTNPHHGIGVALYALVVVQVLGGSIIHRLEKGKERFKIPLKLILHQWIGRIVLLLGIAQIPLGLTLYGSPKVLFILFAVWAFLLLIVYFVLSYRNQPEMGFDDNTTYITERTASTRSRRSRGGRGLGALATAGAAGAGLAALASRNRSHSRSRSRRRGDDTTVLSSRPDSRSRVTQSQFTESYLSDEKYNDKRKGSSWKDKLLGAGAAVGGTFAIKSLFGKKKDNRRAYTETSTGSDISYGRPLGQSEVTQTDLSRLEEGRAPDSPARNQDWRRVEEREAAQAAAMGASPMRGHRPARSGGSIDSFDSRTSFNDHPDSHPLREESSYGVKDGIMTLGAIGFLKHTWNKRKNRKEDARIEEMKQQDIEEEKMARANSNRRRFTGDGAPPRRHNGPPSTVYSETEISGITPSVARPHGGVPPPMPPMTSSAGPSVLRPADNTVLSDSGSEAYMSPGGRSHRRHRSSAGAAALAGGAAAAAASSGSPSRRRNSRDESVVSPPVSVKVKMHNDGRHVTLRRLNEEEAAAERDARRRERQRRNRNGSMSSLSQLDGDRWRRTEALEAQQAAEMVQAQGLPLPPQSGAPLQMPEPYIPPPPPGPPPNFGSNNQRPPTHMNLPPPPPIPADASILSSPQGTQVYGTETDVSNYDSNRRRRRAERAQAKQARSGGSRVEFS</sequence>
<evidence type="ECO:0000259" key="18">
    <source>
        <dbReference type="PROSITE" id="PS50939"/>
    </source>
</evidence>
<evidence type="ECO:0000313" key="20">
    <source>
        <dbReference type="Proteomes" id="UP000800082"/>
    </source>
</evidence>
<evidence type="ECO:0000256" key="7">
    <source>
        <dbReference type="ARBA" id="ARBA00022692"/>
    </source>
</evidence>
<feature type="compositionally biased region" description="Polar residues" evidence="16">
    <location>
        <begin position="760"/>
        <end position="775"/>
    </location>
</feature>
<protein>
    <recommendedName>
        <fullName evidence="18">Cytochrome b561 domain-containing protein</fullName>
    </recommendedName>
</protein>
<feature type="compositionally biased region" description="Basic and acidic residues" evidence="16">
    <location>
        <begin position="634"/>
        <end position="659"/>
    </location>
</feature>
<keyword evidence="6" id="KW-0132">Cell division</keyword>
<evidence type="ECO:0000256" key="10">
    <source>
        <dbReference type="ARBA" id="ARBA00022982"/>
    </source>
</evidence>
<evidence type="ECO:0000256" key="1">
    <source>
        <dbReference type="ARBA" id="ARBA00004123"/>
    </source>
</evidence>
<evidence type="ECO:0000256" key="12">
    <source>
        <dbReference type="ARBA" id="ARBA00023136"/>
    </source>
</evidence>
<keyword evidence="15" id="KW-0137">Centromere</keyword>
<feature type="compositionally biased region" description="Polar residues" evidence="16">
    <location>
        <begin position="290"/>
        <end position="307"/>
    </location>
</feature>
<evidence type="ECO:0000256" key="9">
    <source>
        <dbReference type="ARBA" id="ARBA00022838"/>
    </source>
</evidence>
<keyword evidence="10" id="KW-0249">Electron transport</keyword>
<evidence type="ECO:0000256" key="11">
    <source>
        <dbReference type="ARBA" id="ARBA00022989"/>
    </source>
</evidence>
<evidence type="ECO:0000256" key="2">
    <source>
        <dbReference type="ARBA" id="ARBA00004370"/>
    </source>
</evidence>
<feature type="transmembrane region" description="Helical" evidence="17">
    <location>
        <begin position="254"/>
        <end position="272"/>
    </location>
</feature>